<evidence type="ECO:0000313" key="4">
    <source>
        <dbReference type="Proteomes" id="UP000297814"/>
    </source>
</evidence>
<reference evidence="3 4" key="1">
    <citation type="submission" date="2017-12" db="EMBL/GenBank/DDBJ databases">
        <title>Comparative genomics of Botrytis spp.</title>
        <authorList>
            <person name="Valero-Jimenez C.A."/>
            <person name="Tapia P."/>
            <person name="Veloso J."/>
            <person name="Silva-Moreno E."/>
            <person name="Staats M."/>
            <person name="Valdes J.H."/>
            <person name="Van Kan J.A.L."/>
        </authorList>
    </citation>
    <scope>NUCLEOTIDE SEQUENCE [LARGE SCALE GENOMIC DNA]</scope>
    <source>
        <strain evidence="3 4">Bh0001</strain>
    </source>
</reference>
<gene>
    <name evidence="3" type="ORF">BHYA_1019g00010</name>
</gene>
<keyword evidence="4" id="KW-1185">Reference proteome</keyword>
<proteinExistence type="predicted"/>
<dbReference type="Gene3D" id="1.10.10.60">
    <property type="entry name" value="Homeodomain-like"/>
    <property type="match status" value="1"/>
</dbReference>
<comment type="caution">
    <text evidence="3">The sequence shown here is derived from an EMBL/GenBank/DDBJ whole genome shotgun (WGS) entry which is preliminary data.</text>
</comment>
<name>A0A4Z1G8N2_9HELO</name>
<dbReference type="InterPro" id="IPR004875">
    <property type="entry name" value="DDE_SF_endonuclease_dom"/>
</dbReference>
<dbReference type="Pfam" id="PF03184">
    <property type="entry name" value="DDE_1"/>
    <property type="match status" value="1"/>
</dbReference>
<organism evidence="3 4">
    <name type="scientific">Botrytis hyacinthi</name>
    <dbReference type="NCBI Taxonomy" id="278943"/>
    <lineage>
        <taxon>Eukaryota</taxon>
        <taxon>Fungi</taxon>
        <taxon>Dikarya</taxon>
        <taxon>Ascomycota</taxon>
        <taxon>Pezizomycotina</taxon>
        <taxon>Leotiomycetes</taxon>
        <taxon>Helotiales</taxon>
        <taxon>Sclerotiniaceae</taxon>
        <taxon>Botrytis</taxon>
    </lineage>
</organism>
<dbReference type="GO" id="GO:0005634">
    <property type="term" value="C:nucleus"/>
    <property type="evidence" value="ECO:0007669"/>
    <property type="project" value="TreeGrafter"/>
</dbReference>
<feature type="compositionally biased region" description="Polar residues" evidence="1">
    <location>
        <begin position="1"/>
        <end position="11"/>
    </location>
</feature>
<protein>
    <recommendedName>
        <fullName evidence="2">DDE-1 domain-containing protein</fullName>
    </recommendedName>
</protein>
<evidence type="ECO:0000313" key="3">
    <source>
        <dbReference type="EMBL" id="TGO31399.1"/>
    </source>
</evidence>
<accession>A0A4Z1G8N2</accession>
<feature type="domain" description="DDE-1" evidence="2">
    <location>
        <begin position="284"/>
        <end position="461"/>
    </location>
</feature>
<feature type="region of interest" description="Disordered" evidence="1">
    <location>
        <begin position="1"/>
        <end position="28"/>
    </location>
</feature>
<dbReference type="EMBL" id="PQXK01001013">
    <property type="protein sequence ID" value="TGO31399.1"/>
    <property type="molecule type" value="Genomic_DNA"/>
</dbReference>
<dbReference type="GO" id="GO:0003677">
    <property type="term" value="F:DNA binding"/>
    <property type="evidence" value="ECO:0007669"/>
    <property type="project" value="TreeGrafter"/>
</dbReference>
<dbReference type="Proteomes" id="UP000297814">
    <property type="component" value="Unassembled WGS sequence"/>
</dbReference>
<sequence>MVKTTASLQPPNNNNNNNNKKTRGLGKITSRVRKNTTPAKPASAKAVRQRPSIQQILNRLKSWDENGWSARDAATNLNTARSALQGWMKDRALYESVRPKDRSKTNKPSMKSPRYPEMEKALFVLFLNERKKRTAINLWWLQYHGEILFRKLYPHDLIVNPTTGESVCGKKHMTTLPNSNQLDFDTAFKFSRGWALRFRCRHNIVIRVGTHTAQFSPENAEKAIGGWIGFTQWLLKEKLPGLEPKHIANADQLGMHASLLSNKTYESRGAKSVAVKVSPLAKLKYTLMQCIMGDGVKRCRIVLILPRFPGMTAIQETAIKNHSPDNVVVFFQKDGYMNGDVLKEWVDSTFSNEMKAFGALSGMIAVDCFKAHLNSKEDRGKFGEALLKMGWLRTLIPAGCTGDVQPCDVAVNKILKDDIRNSEYEWSMLEPNRQALNDKTHGLFDRYLLIVEWSGQAWDRLHAKHKNMIAETFLRVGLTNNPDGSENHLIKLKKLGNVKPIPFDPRQIPSTHRQVVTLDSDNEGVGHAEELEEVDDGLLGYDFGVDIEPGFVATQQQFFFDGNEAGEVASWRLAFIL</sequence>
<dbReference type="AlphaFoldDB" id="A0A4Z1G8N2"/>
<evidence type="ECO:0000259" key="2">
    <source>
        <dbReference type="Pfam" id="PF03184"/>
    </source>
</evidence>
<dbReference type="InterPro" id="IPR050863">
    <property type="entry name" value="CenT-Element_Derived"/>
</dbReference>
<dbReference type="PANTHER" id="PTHR19303">
    <property type="entry name" value="TRANSPOSON"/>
    <property type="match status" value="1"/>
</dbReference>
<evidence type="ECO:0000256" key="1">
    <source>
        <dbReference type="SAM" id="MobiDB-lite"/>
    </source>
</evidence>